<evidence type="ECO:0000313" key="2">
    <source>
        <dbReference type="EMBL" id="KAK8036940.1"/>
    </source>
</evidence>
<reference evidence="2 3" key="1">
    <citation type="submission" date="2023-01" db="EMBL/GenBank/DDBJ databases">
        <title>Analysis of 21 Apiospora genomes using comparative genomics revels a genus with tremendous synthesis potential of carbohydrate active enzymes and secondary metabolites.</title>
        <authorList>
            <person name="Sorensen T."/>
        </authorList>
    </citation>
    <scope>NUCLEOTIDE SEQUENCE [LARGE SCALE GENOMIC DNA]</scope>
    <source>
        <strain evidence="2 3">CBS 20057</strain>
    </source>
</reference>
<sequence length="134" mass="14550">MTRRRNLHERPWRRSKKLGSNGWPSVEPALISDAAASAGLSEIFGHVARGGKRMIDWNGGRSGKCKHVSPTRGGGCPRTLWQLQPRGAWSRQAFPIAIGDKTKALLGTMVGAPKLAFNSEIGIDAGAKHWPIET</sequence>
<comment type="caution">
    <text evidence="2">The sequence shown here is derived from an EMBL/GenBank/DDBJ whole genome shotgun (WGS) entry which is preliminary data.</text>
</comment>
<name>A0ABR1SRJ0_9PEZI</name>
<protein>
    <submittedName>
        <fullName evidence="2">Uncharacterized protein</fullName>
    </submittedName>
</protein>
<feature type="compositionally biased region" description="Basic residues" evidence="1">
    <location>
        <begin position="1"/>
        <end position="17"/>
    </location>
</feature>
<evidence type="ECO:0000313" key="3">
    <source>
        <dbReference type="Proteomes" id="UP001396898"/>
    </source>
</evidence>
<evidence type="ECO:0000256" key="1">
    <source>
        <dbReference type="SAM" id="MobiDB-lite"/>
    </source>
</evidence>
<organism evidence="2 3">
    <name type="scientific">Apiospora marii</name>
    <dbReference type="NCBI Taxonomy" id="335849"/>
    <lineage>
        <taxon>Eukaryota</taxon>
        <taxon>Fungi</taxon>
        <taxon>Dikarya</taxon>
        <taxon>Ascomycota</taxon>
        <taxon>Pezizomycotina</taxon>
        <taxon>Sordariomycetes</taxon>
        <taxon>Xylariomycetidae</taxon>
        <taxon>Amphisphaeriales</taxon>
        <taxon>Apiosporaceae</taxon>
        <taxon>Apiospora</taxon>
    </lineage>
</organism>
<dbReference type="EMBL" id="JAQQWI010000003">
    <property type="protein sequence ID" value="KAK8036940.1"/>
    <property type="molecule type" value="Genomic_DNA"/>
</dbReference>
<feature type="region of interest" description="Disordered" evidence="1">
    <location>
        <begin position="1"/>
        <end position="22"/>
    </location>
</feature>
<proteinExistence type="predicted"/>
<accession>A0ABR1SRJ0</accession>
<dbReference type="Proteomes" id="UP001396898">
    <property type="component" value="Unassembled WGS sequence"/>
</dbReference>
<gene>
    <name evidence="2" type="ORF">PG991_001254</name>
</gene>
<keyword evidence="3" id="KW-1185">Reference proteome</keyword>